<feature type="transmembrane region" description="Helical" evidence="5">
    <location>
        <begin position="219"/>
        <end position="239"/>
    </location>
</feature>
<organism evidence="6 7">
    <name type="scientific">Lachancea thermotolerans (strain ATCC 56472 / CBS 6340 / NRRL Y-8284)</name>
    <name type="common">Yeast</name>
    <name type="synonym">Kluyveromyces thermotolerans</name>
    <dbReference type="NCBI Taxonomy" id="559295"/>
    <lineage>
        <taxon>Eukaryota</taxon>
        <taxon>Fungi</taxon>
        <taxon>Dikarya</taxon>
        <taxon>Ascomycota</taxon>
        <taxon>Saccharomycotina</taxon>
        <taxon>Saccharomycetes</taxon>
        <taxon>Saccharomycetales</taxon>
        <taxon>Saccharomycetaceae</taxon>
        <taxon>Lachancea</taxon>
    </lineage>
</organism>
<dbReference type="eggNOG" id="ENOG502QQG9">
    <property type="taxonomic scope" value="Eukaryota"/>
</dbReference>
<evidence type="ECO:0000313" key="7">
    <source>
        <dbReference type="Proteomes" id="UP000002036"/>
    </source>
</evidence>
<evidence type="ECO:0000256" key="1">
    <source>
        <dbReference type="ARBA" id="ARBA00004141"/>
    </source>
</evidence>
<sequence>MVGASIILAVGVAVGVVSSATQSVGLTLQRKASVAHAASHGRRSLYRSGTWQLGFALFLLANIVGSTVQIATLPLIVLAPLQSCGLLFNSLAAHYLLKERSTWLTVAATLLVILGGMVVGVVGVSASSSMDTVTHSLTQLVRLAHQRLFLRWFALTNAAVVLLLAATSCYAHALPAVVKGVVYGCCSGTWSAHSLLMAKSVSDVVSHAVLQGTADLRTLGFWLLVLAFVSLALAQLFLLNKGLRHLSTSVLYPLVFCVYNLINIFNGLAFYHPPDTPLARVLAVMLPGAASLVLGVVLLSRDQYNMFQHENTAAASDPSRRTSTLSYTSLRPQSMDLSSLQSTPLSADDSDAFYISLPQATRKDKYGSVNSSKRNSRRVLSYEQEGILTQMV</sequence>
<accession>C5DKP4</accession>
<dbReference type="OMA" id="NRGVQLC"/>
<dbReference type="EMBL" id="CU928170">
    <property type="protein sequence ID" value="CAR24045.1"/>
    <property type="molecule type" value="Genomic_DNA"/>
</dbReference>
<evidence type="ECO:0000256" key="4">
    <source>
        <dbReference type="ARBA" id="ARBA00023136"/>
    </source>
</evidence>
<reference evidence="6 7" key="1">
    <citation type="journal article" date="2009" name="Genome Res.">
        <title>Comparative genomics of protoploid Saccharomycetaceae.</title>
        <authorList>
            <consortium name="The Genolevures Consortium"/>
            <person name="Souciet J.-L."/>
            <person name="Dujon B."/>
            <person name="Gaillardin C."/>
            <person name="Johnston M."/>
            <person name="Baret P.V."/>
            <person name="Cliften P."/>
            <person name="Sherman D.J."/>
            <person name="Weissenbach J."/>
            <person name="Westhof E."/>
            <person name="Wincker P."/>
            <person name="Jubin C."/>
            <person name="Poulain J."/>
            <person name="Barbe V."/>
            <person name="Segurens B."/>
            <person name="Artiguenave F."/>
            <person name="Anthouard V."/>
            <person name="Vacherie B."/>
            <person name="Val M.-E."/>
            <person name="Fulton R.S."/>
            <person name="Minx P."/>
            <person name="Wilson R."/>
            <person name="Durrens P."/>
            <person name="Jean G."/>
            <person name="Marck C."/>
            <person name="Martin T."/>
            <person name="Nikolski M."/>
            <person name="Rolland T."/>
            <person name="Seret M.-L."/>
            <person name="Casaregola S."/>
            <person name="Despons L."/>
            <person name="Fairhead C."/>
            <person name="Fischer G."/>
            <person name="Lafontaine I."/>
            <person name="Leh V."/>
            <person name="Lemaire M."/>
            <person name="de Montigny J."/>
            <person name="Neuveglise C."/>
            <person name="Thierry A."/>
            <person name="Blanc-Lenfle I."/>
            <person name="Bleykasten C."/>
            <person name="Diffels J."/>
            <person name="Fritsch E."/>
            <person name="Frangeul L."/>
            <person name="Goeffon A."/>
            <person name="Jauniaux N."/>
            <person name="Kachouri-Lafond R."/>
            <person name="Payen C."/>
            <person name="Potier S."/>
            <person name="Pribylova L."/>
            <person name="Ozanne C."/>
            <person name="Richard G.-F."/>
            <person name="Sacerdot C."/>
            <person name="Straub M.-L."/>
            <person name="Talla E."/>
        </authorList>
    </citation>
    <scope>NUCLEOTIDE SEQUENCE [LARGE SCALE GENOMIC DNA]</scope>
    <source>
        <strain evidence="7">ATCC 56472 / CBS 6340 / NRRL Y-8284</strain>
    </source>
</reference>
<dbReference type="GO" id="GO:0016020">
    <property type="term" value="C:membrane"/>
    <property type="evidence" value="ECO:0007669"/>
    <property type="project" value="UniProtKB-SubCell"/>
</dbReference>
<dbReference type="HOGENOM" id="CLU_011406_2_1_1"/>
<dbReference type="GO" id="GO:0015095">
    <property type="term" value="F:magnesium ion transmembrane transporter activity"/>
    <property type="evidence" value="ECO:0007669"/>
    <property type="project" value="InterPro"/>
</dbReference>
<dbReference type="KEGG" id="lth:KLTH0F06380g"/>
<protein>
    <submittedName>
        <fullName evidence="6">KLTH0F06380p</fullName>
    </submittedName>
</protein>
<proteinExistence type="predicted"/>
<keyword evidence="2 5" id="KW-0812">Transmembrane</keyword>
<evidence type="ECO:0000256" key="5">
    <source>
        <dbReference type="SAM" id="Phobius"/>
    </source>
</evidence>
<evidence type="ECO:0000256" key="2">
    <source>
        <dbReference type="ARBA" id="ARBA00022692"/>
    </source>
</evidence>
<comment type="subcellular location">
    <subcellularLocation>
        <location evidence="1">Membrane</location>
        <topology evidence="1">Multi-pass membrane protein</topology>
    </subcellularLocation>
</comment>
<feature type="transmembrane region" description="Helical" evidence="5">
    <location>
        <begin position="75"/>
        <end position="97"/>
    </location>
</feature>
<dbReference type="RefSeq" id="XP_002554482.1">
    <property type="nucleotide sequence ID" value="XM_002554436.1"/>
</dbReference>
<feature type="transmembrane region" description="Helical" evidence="5">
    <location>
        <begin position="49"/>
        <end position="68"/>
    </location>
</feature>
<dbReference type="GeneID" id="8292684"/>
<gene>
    <name evidence="6" type="ordered locus">KLTH0F06380g</name>
</gene>
<dbReference type="InterPro" id="IPR008521">
    <property type="entry name" value="Mg_trans_NIPA"/>
</dbReference>
<dbReference type="Pfam" id="PF05653">
    <property type="entry name" value="Mg_trans_NIPA"/>
    <property type="match status" value="1"/>
</dbReference>
<feature type="transmembrane region" description="Helical" evidence="5">
    <location>
        <begin position="148"/>
        <end position="173"/>
    </location>
</feature>
<feature type="transmembrane region" description="Helical" evidence="5">
    <location>
        <begin position="103"/>
        <end position="127"/>
    </location>
</feature>
<dbReference type="SUPFAM" id="SSF103481">
    <property type="entry name" value="Multidrug resistance efflux transporter EmrE"/>
    <property type="match status" value="1"/>
</dbReference>
<keyword evidence="3 5" id="KW-1133">Transmembrane helix</keyword>
<dbReference type="PANTHER" id="PTHR12570:SF86">
    <property type="entry name" value="ADR321CP"/>
    <property type="match status" value="1"/>
</dbReference>
<dbReference type="PANTHER" id="PTHR12570">
    <property type="match status" value="1"/>
</dbReference>
<dbReference type="InParanoid" id="C5DKP4"/>
<dbReference type="Proteomes" id="UP000002036">
    <property type="component" value="Chromosome F"/>
</dbReference>
<dbReference type="OrthoDB" id="2504919at2759"/>
<name>C5DKP4_LACTC</name>
<dbReference type="InterPro" id="IPR037185">
    <property type="entry name" value="EmrE-like"/>
</dbReference>
<evidence type="ECO:0000256" key="3">
    <source>
        <dbReference type="ARBA" id="ARBA00022989"/>
    </source>
</evidence>
<feature type="transmembrane region" description="Helical" evidence="5">
    <location>
        <begin position="278"/>
        <end position="299"/>
    </location>
</feature>
<keyword evidence="7" id="KW-1185">Reference proteome</keyword>
<evidence type="ECO:0000313" key="6">
    <source>
        <dbReference type="EMBL" id="CAR24045.1"/>
    </source>
</evidence>
<feature type="transmembrane region" description="Helical" evidence="5">
    <location>
        <begin position="251"/>
        <end position="272"/>
    </location>
</feature>
<dbReference type="AlphaFoldDB" id="C5DKP4"/>
<keyword evidence="4 5" id="KW-0472">Membrane</keyword>